<evidence type="ECO:0000313" key="1">
    <source>
        <dbReference type="EMBL" id="CAH3028522.1"/>
    </source>
</evidence>
<dbReference type="EMBL" id="CALNXI010000517">
    <property type="protein sequence ID" value="CAH3028522.1"/>
    <property type="molecule type" value="Genomic_DNA"/>
</dbReference>
<name>A0ABN8MIP3_9CNID</name>
<dbReference type="Proteomes" id="UP001159427">
    <property type="component" value="Unassembled WGS sequence"/>
</dbReference>
<evidence type="ECO:0000313" key="2">
    <source>
        <dbReference type="Proteomes" id="UP001159427"/>
    </source>
</evidence>
<protein>
    <submittedName>
        <fullName evidence="1">Uncharacterized protein</fullName>
    </submittedName>
</protein>
<organism evidence="1 2">
    <name type="scientific">Porites evermanni</name>
    <dbReference type="NCBI Taxonomy" id="104178"/>
    <lineage>
        <taxon>Eukaryota</taxon>
        <taxon>Metazoa</taxon>
        <taxon>Cnidaria</taxon>
        <taxon>Anthozoa</taxon>
        <taxon>Hexacorallia</taxon>
        <taxon>Scleractinia</taxon>
        <taxon>Fungiina</taxon>
        <taxon>Poritidae</taxon>
        <taxon>Porites</taxon>
    </lineage>
</organism>
<accession>A0ABN8MIP3</accession>
<gene>
    <name evidence="1" type="ORF">PEVE_00034275</name>
</gene>
<proteinExistence type="predicted"/>
<keyword evidence="2" id="KW-1185">Reference proteome</keyword>
<sequence length="269" mass="31030">MRSKKRRALPHAPRLIARRVVFEEEGNTVISPKLATKRTTWYVDLGTLECSPPLVQHTSQKPAPASNIHYEDFSILSFMTRKDHYEWVEMYAKEQLFECVKSCVNYEGFHEYGFHLLSFTPRPSLEIRTNDNRHIHSLPWGNSTALEYFLRTIPEAIATKVGNDPFVLVIDDLDNESGYSKMCVSLIEKTCQTMQMRFEGRLKRVCINRPYGLLAYDLAIRKRFNLPFASSEIENKLVVTDRFSAGKLAKATGFPGRLIPEDELKTRCF</sequence>
<reference evidence="1 2" key="1">
    <citation type="submission" date="2022-05" db="EMBL/GenBank/DDBJ databases">
        <authorList>
            <consortium name="Genoscope - CEA"/>
            <person name="William W."/>
        </authorList>
    </citation>
    <scope>NUCLEOTIDE SEQUENCE [LARGE SCALE GENOMIC DNA]</scope>
</reference>
<comment type="caution">
    <text evidence="1">The sequence shown here is derived from an EMBL/GenBank/DDBJ whole genome shotgun (WGS) entry which is preliminary data.</text>
</comment>